<proteinExistence type="predicted"/>
<feature type="compositionally biased region" description="Gly residues" evidence="1">
    <location>
        <begin position="1"/>
        <end position="15"/>
    </location>
</feature>
<evidence type="ECO:0000313" key="2">
    <source>
        <dbReference type="EMBL" id="MBJ9687449.1"/>
    </source>
</evidence>
<organism evidence="2 3">
    <name type="scientific">Burkholderia vietnamiensis</name>
    <dbReference type="NCBI Taxonomy" id="60552"/>
    <lineage>
        <taxon>Bacteria</taxon>
        <taxon>Pseudomonadati</taxon>
        <taxon>Pseudomonadota</taxon>
        <taxon>Betaproteobacteria</taxon>
        <taxon>Burkholderiales</taxon>
        <taxon>Burkholderiaceae</taxon>
        <taxon>Burkholderia</taxon>
        <taxon>Burkholderia cepacia complex</taxon>
    </lineage>
</organism>
<dbReference type="EMBL" id="JADVKH010000017">
    <property type="protein sequence ID" value="MBJ9687449.1"/>
    <property type="molecule type" value="Genomic_DNA"/>
</dbReference>
<keyword evidence="3" id="KW-1185">Reference proteome</keyword>
<dbReference type="Proteomes" id="UP000808215">
    <property type="component" value="Unassembled WGS sequence"/>
</dbReference>
<evidence type="ECO:0000256" key="1">
    <source>
        <dbReference type="SAM" id="MobiDB-lite"/>
    </source>
</evidence>
<comment type="caution">
    <text evidence="2">The sequence shown here is derived from an EMBL/GenBank/DDBJ whole genome shotgun (WGS) entry which is preliminary data.</text>
</comment>
<protein>
    <submittedName>
        <fullName evidence="2">Uncharacterized protein</fullName>
    </submittedName>
</protein>
<sequence>AGTGGGCGTGWVGGRGRSRATQAGREAGEAGRLGGRARGRGVVAGNASAEALDVTLHT</sequence>
<gene>
    <name evidence="2" type="ORF">I5589_10190</name>
</gene>
<reference evidence="2 3" key="1">
    <citation type="submission" date="2020-11" db="EMBL/GenBank/DDBJ databases">
        <title>Enhanced detection system for hospital associated transmission using whole genome sequencing surveillance.</title>
        <authorList>
            <person name="Harrison L.H."/>
            <person name="Van Tyne D."/>
            <person name="Marsh J.W."/>
            <person name="Griffith M.P."/>
            <person name="Snyder D.J."/>
            <person name="Cooper V.S."/>
            <person name="Mustapha M."/>
        </authorList>
    </citation>
    <scope>NUCLEOTIDE SEQUENCE [LARGE SCALE GENOMIC DNA]</scope>
    <source>
        <strain evidence="2 3">BC00020</strain>
    </source>
</reference>
<evidence type="ECO:0000313" key="3">
    <source>
        <dbReference type="Proteomes" id="UP000808215"/>
    </source>
</evidence>
<feature type="non-terminal residue" evidence="2">
    <location>
        <position position="1"/>
    </location>
</feature>
<feature type="region of interest" description="Disordered" evidence="1">
    <location>
        <begin position="1"/>
        <end position="38"/>
    </location>
</feature>
<accession>A0ABS1ATH6</accession>
<name>A0ABS1ATH6_BURVI</name>